<organism evidence="2 3">
    <name type="scientific">Tetradesmus obliquus</name>
    <name type="common">Green alga</name>
    <name type="synonym">Acutodesmus obliquus</name>
    <dbReference type="NCBI Taxonomy" id="3088"/>
    <lineage>
        <taxon>Eukaryota</taxon>
        <taxon>Viridiplantae</taxon>
        <taxon>Chlorophyta</taxon>
        <taxon>core chlorophytes</taxon>
        <taxon>Chlorophyceae</taxon>
        <taxon>CS clade</taxon>
        <taxon>Sphaeropleales</taxon>
        <taxon>Scenedesmaceae</taxon>
        <taxon>Tetradesmus</taxon>
    </lineage>
</organism>
<dbReference type="Proteomes" id="UP000256970">
    <property type="component" value="Unassembled WGS sequence"/>
</dbReference>
<gene>
    <name evidence="2" type="ORF">BQ4739_LOCUS18793</name>
</gene>
<protein>
    <recommendedName>
        <fullName evidence="4">Prefoldin subunit 1</fullName>
    </recommendedName>
</protein>
<proteinExistence type="predicted"/>
<dbReference type="AlphaFoldDB" id="A0A383WM41"/>
<evidence type="ECO:0000256" key="1">
    <source>
        <dbReference type="SAM" id="MobiDB-lite"/>
    </source>
</evidence>
<name>A0A383WM41_TETOB</name>
<evidence type="ECO:0008006" key="4">
    <source>
        <dbReference type="Google" id="ProtNLM"/>
    </source>
</evidence>
<feature type="compositionally biased region" description="Low complexity" evidence="1">
    <location>
        <begin position="1"/>
        <end position="14"/>
    </location>
</feature>
<reference evidence="2 3" key="1">
    <citation type="submission" date="2016-10" db="EMBL/GenBank/DDBJ databases">
        <authorList>
            <person name="Cai Z."/>
        </authorList>
    </citation>
    <scope>NUCLEOTIDE SEQUENCE [LARGE SCALE GENOMIC DNA]</scope>
</reference>
<accession>A0A383WM41</accession>
<feature type="region of interest" description="Disordered" evidence="1">
    <location>
        <begin position="1"/>
        <end position="22"/>
    </location>
</feature>
<dbReference type="EMBL" id="FNXT01001323">
    <property type="protein sequence ID" value="SZX78515.1"/>
    <property type="molecule type" value="Genomic_DNA"/>
</dbReference>
<sequence length="78" mass="8431">MDSGRSSSSNSSSSLNKPKQLQEQTLRVAQAELASLKDGRAVYVKKGNLFFSSSKPAAVKHIADSLAKHEGSKQQQQQ</sequence>
<evidence type="ECO:0000313" key="2">
    <source>
        <dbReference type="EMBL" id="SZX78515.1"/>
    </source>
</evidence>
<evidence type="ECO:0000313" key="3">
    <source>
        <dbReference type="Proteomes" id="UP000256970"/>
    </source>
</evidence>
<keyword evidence="3" id="KW-1185">Reference proteome</keyword>
<dbReference type="SUPFAM" id="SSF46579">
    <property type="entry name" value="Prefoldin"/>
    <property type="match status" value="1"/>
</dbReference>